<dbReference type="PROSITE" id="PS50082">
    <property type="entry name" value="WD_REPEATS_2"/>
    <property type="match status" value="3"/>
</dbReference>
<dbReference type="Pfam" id="PF00400">
    <property type="entry name" value="WD40"/>
    <property type="match status" value="3"/>
</dbReference>
<dbReference type="InterPro" id="IPR001680">
    <property type="entry name" value="WD40_rpt"/>
</dbReference>
<dbReference type="PANTHER" id="PTHR19848:SF8">
    <property type="entry name" value="F-BOX AND WD REPEAT DOMAIN CONTAINING 7"/>
    <property type="match status" value="1"/>
</dbReference>
<reference evidence="4" key="2">
    <citation type="submission" date="2023-05" db="EMBL/GenBank/DDBJ databases">
        <authorList>
            <consortium name="Lawrence Berkeley National Laboratory"/>
            <person name="Steindorff A."/>
            <person name="Hensen N."/>
            <person name="Bonometti L."/>
            <person name="Westerberg I."/>
            <person name="Brannstrom I.O."/>
            <person name="Guillou S."/>
            <person name="Cros-Aarteil S."/>
            <person name="Calhoun S."/>
            <person name="Haridas S."/>
            <person name="Kuo A."/>
            <person name="Mondo S."/>
            <person name="Pangilinan J."/>
            <person name="Riley R."/>
            <person name="Labutti K."/>
            <person name="Andreopoulos B."/>
            <person name="Lipzen A."/>
            <person name="Chen C."/>
            <person name="Yanf M."/>
            <person name="Daum C."/>
            <person name="Ng V."/>
            <person name="Clum A."/>
            <person name="Ohm R."/>
            <person name="Martin F."/>
            <person name="Silar P."/>
            <person name="Natvig D."/>
            <person name="Lalanne C."/>
            <person name="Gautier V."/>
            <person name="Ament-Velasquez S.L."/>
            <person name="Kruys A."/>
            <person name="Hutchinson M.I."/>
            <person name="Powell A.J."/>
            <person name="Barry K."/>
            <person name="Miller A.N."/>
            <person name="Grigoriev I.V."/>
            <person name="Debuchy R."/>
            <person name="Gladieux P."/>
            <person name="Thoren M.H."/>
            <person name="Johannesson H."/>
        </authorList>
    </citation>
    <scope>NUCLEOTIDE SEQUENCE</scope>
    <source>
        <strain evidence="4">CBS 990.96</strain>
    </source>
</reference>
<feature type="repeat" description="WD" evidence="3">
    <location>
        <begin position="73"/>
        <end position="114"/>
    </location>
</feature>
<sequence>MNAIIAGVSGQGDSVFLWDLNTESFIDCEIGFAHESDINSLAFSPNGRFLLSALDDGTAQVCHIETGKRLLVLDCHGDWVREAAWCDDGLHIATGSDDGSIRIWKVDELQPIMAEISLDPLQIIESAHSGRYVTSVAFGPRGKYLISGGNDQKVRVWNRVDEEPFFKFEQKTVFSGHTSSIPKLGSKELKG</sequence>
<dbReference type="PANTHER" id="PTHR19848">
    <property type="entry name" value="WD40 REPEAT PROTEIN"/>
    <property type="match status" value="1"/>
</dbReference>
<dbReference type="Proteomes" id="UP001301958">
    <property type="component" value="Unassembled WGS sequence"/>
</dbReference>
<reference evidence="4" key="1">
    <citation type="journal article" date="2023" name="Mol. Phylogenet. Evol.">
        <title>Genome-scale phylogeny and comparative genomics of the fungal order Sordariales.</title>
        <authorList>
            <person name="Hensen N."/>
            <person name="Bonometti L."/>
            <person name="Westerberg I."/>
            <person name="Brannstrom I.O."/>
            <person name="Guillou S."/>
            <person name="Cros-Aarteil S."/>
            <person name="Calhoun S."/>
            <person name="Haridas S."/>
            <person name="Kuo A."/>
            <person name="Mondo S."/>
            <person name="Pangilinan J."/>
            <person name="Riley R."/>
            <person name="LaButti K."/>
            <person name="Andreopoulos B."/>
            <person name="Lipzen A."/>
            <person name="Chen C."/>
            <person name="Yan M."/>
            <person name="Daum C."/>
            <person name="Ng V."/>
            <person name="Clum A."/>
            <person name="Steindorff A."/>
            <person name="Ohm R.A."/>
            <person name="Martin F."/>
            <person name="Silar P."/>
            <person name="Natvig D.O."/>
            <person name="Lalanne C."/>
            <person name="Gautier V."/>
            <person name="Ament-Velasquez S.L."/>
            <person name="Kruys A."/>
            <person name="Hutchinson M.I."/>
            <person name="Powell A.J."/>
            <person name="Barry K."/>
            <person name="Miller A.N."/>
            <person name="Grigoriev I.V."/>
            <person name="Debuchy R."/>
            <person name="Gladieux P."/>
            <person name="Hiltunen Thoren M."/>
            <person name="Johannesson H."/>
        </authorList>
    </citation>
    <scope>NUCLEOTIDE SEQUENCE</scope>
    <source>
        <strain evidence="4">CBS 990.96</strain>
    </source>
</reference>
<dbReference type="InterPro" id="IPR015943">
    <property type="entry name" value="WD40/YVTN_repeat-like_dom_sf"/>
</dbReference>
<evidence type="ECO:0000256" key="3">
    <source>
        <dbReference type="PROSITE-ProRule" id="PRU00221"/>
    </source>
</evidence>
<dbReference type="AlphaFoldDB" id="A0AAN7BEQ7"/>
<organism evidence="4 5">
    <name type="scientific">Podospora fimiseda</name>
    <dbReference type="NCBI Taxonomy" id="252190"/>
    <lineage>
        <taxon>Eukaryota</taxon>
        <taxon>Fungi</taxon>
        <taxon>Dikarya</taxon>
        <taxon>Ascomycota</taxon>
        <taxon>Pezizomycotina</taxon>
        <taxon>Sordariomycetes</taxon>
        <taxon>Sordariomycetidae</taxon>
        <taxon>Sordariales</taxon>
        <taxon>Podosporaceae</taxon>
        <taxon>Podospora</taxon>
    </lineage>
</organism>
<evidence type="ECO:0000313" key="5">
    <source>
        <dbReference type="Proteomes" id="UP001301958"/>
    </source>
</evidence>
<dbReference type="SUPFAM" id="SSF50978">
    <property type="entry name" value="WD40 repeat-like"/>
    <property type="match status" value="1"/>
</dbReference>
<proteinExistence type="predicted"/>
<dbReference type="InterPro" id="IPR036322">
    <property type="entry name" value="WD40_repeat_dom_sf"/>
</dbReference>
<dbReference type="SMART" id="SM00320">
    <property type="entry name" value="WD40"/>
    <property type="match status" value="3"/>
</dbReference>
<accession>A0AAN7BEQ7</accession>
<dbReference type="Gene3D" id="2.130.10.10">
    <property type="entry name" value="YVTN repeat-like/Quinoprotein amine dehydrogenase"/>
    <property type="match status" value="1"/>
</dbReference>
<gene>
    <name evidence="4" type="ORF">QBC38DRAFT_522982</name>
</gene>
<keyword evidence="2" id="KW-0677">Repeat</keyword>
<keyword evidence="5" id="KW-1185">Reference proteome</keyword>
<feature type="repeat" description="WD" evidence="3">
    <location>
        <begin position="133"/>
        <end position="158"/>
    </location>
</feature>
<dbReference type="PROSITE" id="PS50294">
    <property type="entry name" value="WD_REPEATS_REGION"/>
    <property type="match status" value="2"/>
</dbReference>
<keyword evidence="1 3" id="KW-0853">WD repeat</keyword>
<dbReference type="EMBL" id="MU865570">
    <property type="protein sequence ID" value="KAK4221228.1"/>
    <property type="molecule type" value="Genomic_DNA"/>
</dbReference>
<evidence type="ECO:0000256" key="2">
    <source>
        <dbReference type="ARBA" id="ARBA00022737"/>
    </source>
</evidence>
<comment type="caution">
    <text evidence="4">The sequence shown here is derived from an EMBL/GenBank/DDBJ whole genome shotgun (WGS) entry which is preliminary data.</text>
</comment>
<name>A0AAN7BEQ7_9PEZI</name>
<evidence type="ECO:0000313" key="4">
    <source>
        <dbReference type="EMBL" id="KAK4221228.1"/>
    </source>
</evidence>
<feature type="repeat" description="WD" evidence="3">
    <location>
        <begin position="31"/>
        <end position="72"/>
    </location>
</feature>
<evidence type="ECO:0000256" key="1">
    <source>
        <dbReference type="ARBA" id="ARBA00022574"/>
    </source>
</evidence>
<protein>
    <submittedName>
        <fullName evidence="4">WD40-repeat-containing domain protein</fullName>
    </submittedName>
</protein>